<dbReference type="InterPro" id="IPR000485">
    <property type="entry name" value="AsnC-type_HTH_dom"/>
</dbReference>
<evidence type="ECO:0000313" key="6">
    <source>
        <dbReference type="Proteomes" id="UP001160142"/>
    </source>
</evidence>
<dbReference type="PRINTS" id="PR00033">
    <property type="entry name" value="HTHASNC"/>
</dbReference>
<dbReference type="InterPro" id="IPR011991">
    <property type="entry name" value="ArsR-like_HTH"/>
</dbReference>
<accession>A0ABT6KR52</accession>
<gene>
    <name evidence="5" type="ORF">M2152_002632</name>
</gene>
<keyword evidence="1" id="KW-0805">Transcription regulation</keyword>
<dbReference type="Pfam" id="PF13412">
    <property type="entry name" value="HTH_24"/>
    <property type="match status" value="1"/>
</dbReference>
<organism evidence="5 6">
    <name type="scientific">Antiquaquibacter oligotrophicus</name>
    <dbReference type="NCBI Taxonomy" id="2880260"/>
    <lineage>
        <taxon>Bacteria</taxon>
        <taxon>Bacillati</taxon>
        <taxon>Actinomycetota</taxon>
        <taxon>Actinomycetes</taxon>
        <taxon>Micrococcales</taxon>
        <taxon>Microbacteriaceae</taxon>
        <taxon>Antiquaquibacter</taxon>
    </lineage>
</organism>
<evidence type="ECO:0000256" key="3">
    <source>
        <dbReference type="ARBA" id="ARBA00023163"/>
    </source>
</evidence>
<dbReference type="InterPro" id="IPR036390">
    <property type="entry name" value="WH_DNA-bd_sf"/>
</dbReference>
<dbReference type="Gene3D" id="3.30.70.920">
    <property type="match status" value="1"/>
</dbReference>
<reference evidence="5 6" key="1">
    <citation type="submission" date="2023-04" db="EMBL/GenBank/DDBJ databases">
        <title>Genome Encyclopedia of Bacteria and Archaea VI: Functional Genomics of Type Strains.</title>
        <authorList>
            <person name="Whitman W."/>
        </authorList>
    </citation>
    <scope>NUCLEOTIDE SEQUENCE [LARGE SCALE GENOMIC DNA]</scope>
    <source>
        <strain evidence="5 6">SG_E_30_P1</strain>
    </source>
</reference>
<protein>
    <submittedName>
        <fullName evidence="5">DNA-binding Lrp family transcriptional regulator</fullName>
    </submittedName>
</protein>
<dbReference type="Proteomes" id="UP001160142">
    <property type="component" value="Unassembled WGS sequence"/>
</dbReference>
<keyword evidence="2 5" id="KW-0238">DNA-binding</keyword>
<evidence type="ECO:0000256" key="2">
    <source>
        <dbReference type="ARBA" id="ARBA00023125"/>
    </source>
</evidence>
<dbReference type="CDD" id="cd00090">
    <property type="entry name" value="HTH_ARSR"/>
    <property type="match status" value="1"/>
</dbReference>
<dbReference type="Pfam" id="PF01037">
    <property type="entry name" value="AsnC_trans_reg"/>
    <property type="match status" value="1"/>
</dbReference>
<dbReference type="PANTHER" id="PTHR30154:SF54">
    <property type="entry name" value="POSSIBLE TRANSCRIPTIONAL REGULATORY PROTEIN (PROBABLY LRP_ASNC-FAMILY)"/>
    <property type="match status" value="1"/>
</dbReference>
<evidence type="ECO:0000256" key="1">
    <source>
        <dbReference type="ARBA" id="ARBA00023015"/>
    </source>
</evidence>
<keyword evidence="6" id="KW-1185">Reference proteome</keyword>
<dbReference type="PROSITE" id="PS50956">
    <property type="entry name" value="HTH_ASNC_2"/>
    <property type="match status" value="1"/>
</dbReference>
<dbReference type="EMBL" id="JARXVQ010000001">
    <property type="protein sequence ID" value="MDH6182450.1"/>
    <property type="molecule type" value="Genomic_DNA"/>
</dbReference>
<evidence type="ECO:0000259" key="4">
    <source>
        <dbReference type="PROSITE" id="PS50956"/>
    </source>
</evidence>
<dbReference type="InterPro" id="IPR019888">
    <property type="entry name" value="Tscrpt_reg_AsnC-like"/>
</dbReference>
<sequence length="175" mass="18748">MCDYFSMTTEGEGAAAQNARRPTLDDIDRSILEVVANDGRATVADIASRAGIAASTAHARLRRLISEGTITGFHAAIDQRDLGLQLQALVGVTLRPGARQENIVAFANAIRGLPDVIQIFFVGGADDFIVHVAVPDSSALRTFVVQHLSGQPSVASTRTSIVFDYHRNRVASSFQ</sequence>
<dbReference type="PANTHER" id="PTHR30154">
    <property type="entry name" value="LEUCINE-RESPONSIVE REGULATORY PROTEIN"/>
    <property type="match status" value="1"/>
</dbReference>
<dbReference type="Gene3D" id="1.10.10.10">
    <property type="entry name" value="Winged helix-like DNA-binding domain superfamily/Winged helix DNA-binding domain"/>
    <property type="match status" value="1"/>
</dbReference>
<keyword evidence="3" id="KW-0804">Transcription</keyword>
<dbReference type="SUPFAM" id="SSF46785">
    <property type="entry name" value="Winged helix' DNA-binding domain"/>
    <property type="match status" value="1"/>
</dbReference>
<dbReference type="InterPro" id="IPR036388">
    <property type="entry name" value="WH-like_DNA-bd_sf"/>
</dbReference>
<dbReference type="InterPro" id="IPR019887">
    <property type="entry name" value="Tscrpt_reg_AsnC/Lrp_C"/>
</dbReference>
<dbReference type="GO" id="GO:0003677">
    <property type="term" value="F:DNA binding"/>
    <property type="evidence" value="ECO:0007669"/>
    <property type="project" value="UniProtKB-KW"/>
</dbReference>
<name>A0ABT6KR52_9MICO</name>
<dbReference type="InterPro" id="IPR011008">
    <property type="entry name" value="Dimeric_a/b-barrel"/>
</dbReference>
<dbReference type="SUPFAM" id="SSF54909">
    <property type="entry name" value="Dimeric alpha+beta barrel"/>
    <property type="match status" value="1"/>
</dbReference>
<proteinExistence type="predicted"/>
<feature type="domain" description="HTH asnC-type" evidence="4">
    <location>
        <begin position="24"/>
        <end position="85"/>
    </location>
</feature>
<comment type="caution">
    <text evidence="5">The sequence shown here is derived from an EMBL/GenBank/DDBJ whole genome shotgun (WGS) entry which is preliminary data.</text>
</comment>
<evidence type="ECO:0000313" key="5">
    <source>
        <dbReference type="EMBL" id="MDH6182450.1"/>
    </source>
</evidence>
<dbReference type="SMART" id="SM00344">
    <property type="entry name" value="HTH_ASNC"/>
    <property type="match status" value="1"/>
</dbReference>